<dbReference type="SUPFAM" id="SSF51735">
    <property type="entry name" value="NAD(P)-binding Rossmann-fold domains"/>
    <property type="match status" value="1"/>
</dbReference>
<dbReference type="PANTHER" id="PTHR43377:SF12">
    <property type="entry name" value="BINDING ROSSMANN FOLD OXIDOREDUCTASE, PUTATIVE (AFU_ORTHOLOGUE AFUA_3G11840)-RELATED"/>
    <property type="match status" value="1"/>
</dbReference>
<dbReference type="SUPFAM" id="SSF55347">
    <property type="entry name" value="Glyceraldehyde-3-phosphate dehydrogenase-like, C-terminal domain"/>
    <property type="match status" value="1"/>
</dbReference>
<protein>
    <submittedName>
        <fullName evidence="3">NAD(P)-binding protein</fullName>
    </submittedName>
</protein>
<dbReference type="Gene3D" id="3.30.360.10">
    <property type="entry name" value="Dihydrodipicolinate Reductase, domain 2"/>
    <property type="match status" value="2"/>
</dbReference>
<dbReference type="PANTHER" id="PTHR43377">
    <property type="entry name" value="BILIVERDIN REDUCTASE A"/>
    <property type="match status" value="1"/>
</dbReference>
<keyword evidence="4" id="KW-1185">Reference proteome</keyword>
<feature type="domain" description="Gfo/Idh/MocA-like oxidoreductase N-terminal" evidence="2">
    <location>
        <begin position="31"/>
        <end position="160"/>
    </location>
</feature>
<reference evidence="3 4" key="1">
    <citation type="submission" date="2016-04" db="EMBL/GenBank/DDBJ databases">
        <title>A degradative enzymes factory behind the ericoid mycorrhizal symbiosis.</title>
        <authorList>
            <consortium name="DOE Joint Genome Institute"/>
            <person name="Martino E."/>
            <person name="Morin E."/>
            <person name="Grelet G."/>
            <person name="Kuo A."/>
            <person name="Kohler A."/>
            <person name="Daghino S."/>
            <person name="Barry K."/>
            <person name="Choi C."/>
            <person name="Cichocki N."/>
            <person name="Clum A."/>
            <person name="Copeland A."/>
            <person name="Hainaut M."/>
            <person name="Haridas S."/>
            <person name="Labutti K."/>
            <person name="Lindquist E."/>
            <person name="Lipzen A."/>
            <person name="Khouja H.-R."/>
            <person name="Murat C."/>
            <person name="Ohm R."/>
            <person name="Olson A."/>
            <person name="Spatafora J."/>
            <person name="Veneault-Fourrey C."/>
            <person name="Henrissat B."/>
            <person name="Grigoriev I."/>
            <person name="Martin F."/>
            <person name="Perotto S."/>
        </authorList>
    </citation>
    <scope>NUCLEOTIDE SEQUENCE [LARGE SCALE GENOMIC DNA]</scope>
    <source>
        <strain evidence="3 4">F</strain>
    </source>
</reference>
<name>A0A2J6R3C8_HYAVF</name>
<dbReference type="InterPro" id="IPR051450">
    <property type="entry name" value="Gfo/Idh/MocA_Oxidoreductases"/>
</dbReference>
<dbReference type="OrthoDB" id="2129491at2759"/>
<accession>A0A2J6R3C8</accession>
<dbReference type="Pfam" id="PF01408">
    <property type="entry name" value="GFO_IDH_MocA"/>
    <property type="match status" value="1"/>
</dbReference>
<proteinExistence type="predicted"/>
<dbReference type="InterPro" id="IPR036291">
    <property type="entry name" value="NAD(P)-bd_dom_sf"/>
</dbReference>
<dbReference type="Proteomes" id="UP000235786">
    <property type="component" value="Unassembled WGS sequence"/>
</dbReference>
<evidence type="ECO:0000313" key="3">
    <source>
        <dbReference type="EMBL" id="PMD33018.1"/>
    </source>
</evidence>
<dbReference type="GO" id="GO:0000166">
    <property type="term" value="F:nucleotide binding"/>
    <property type="evidence" value="ECO:0007669"/>
    <property type="project" value="InterPro"/>
</dbReference>
<dbReference type="InterPro" id="IPR000683">
    <property type="entry name" value="Gfo/Idh/MocA-like_OxRdtase_N"/>
</dbReference>
<sequence>MAPHATSPPPNEPITRLPPPPRPPFSPSPPRLLIIGAGNRGHAYASAISTSTNGVLVSVIEPIPTKLSLFGRKFIWGKREPVDGESFRDWKDFVSWELERREREKRGEDVVKGVDAVFVCVQDRMHKDVVLGLAPLKLHVLCEKPLATSLDDCVEIYKAVCGTEGDKRLFGIGHVLRYSPHNVLLRKLVREDRVIGDVMAVNHTEPVGWWHFTHSYVRGNWRKESTSAPSLLAKSCHDIDILLWLLCSPIPGPTKPPHLPTTISSSGSLQYFTKHRKPTLAGPATNCLSCPAEPGCQFSAKRIYMGPQMQGRQAHFVSIVLPKIEDIVSSSGHAAGDEALLAKLSEDYDSSLPESEIEKRNWFGRCVFESDNNVCDNQTVTLSWENDPIALDIETPLQALEGRGAKTATLHMVAFSQKICQRFTHIYGEYGEIFADGDKIEITDFKTGEKTVHWPYVPEGGGHGDGDEGLARQFVLAVDRVKNWGEGVESAQEVYVGCSVEEMVRSHAVVFAAEEARRGRRVVDFGGWWEREVGGRLKGGV</sequence>
<feature type="region of interest" description="Disordered" evidence="1">
    <location>
        <begin position="1"/>
        <end position="30"/>
    </location>
</feature>
<dbReference type="AlphaFoldDB" id="A0A2J6R3C8"/>
<dbReference type="Gene3D" id="3.40.50.720">
    <property type="entry name" value="NAD(P)-binding Rossmann-like Domain"/>
    <property type="match status" value="1"/>
</dbReference>
<evidence type="ECO:0000256" key="1">
    <source>
        <dbReference type="SAM" id="MobiDB-lite"/>
    </source>
</evidence>
<organism evidence="3 4">
    <name type="scientific">Hyaloscypha variabilis (strain UAMH 11265 / GT02V1 / F)</name>
    <name type="common">Meliniomyces variabilis</name>
    <dbReference type="NCBI Taxonomy" id="1149755"/>
    <lineage>
        <taxon>Eukaryota</taxon>
        <taxon>Fungi</taxon>
        <taxon>Dikarya</taxon>
        <taxon>Ascomycota</taxon>
        <taxon>Pezizomycotina</taxon>
        <taxon>Leotiomycetes</taxon>
        <taxon>Helotiales</taxon>
        <taxon>Hyaloscyphaceae</taxon>
        <taxon>Hyaloscypha</taxon>
        <taxon>Hyaloscypha variabilis</taxon>
    </lineage>
</organism>
<dbReference type="EMBL" id="KZ613957">
    <property type="protein sequence ID" value="PMD33018.1"/>
    <property type="molecule type" value="Genomic_DNA"/>
</dbReference>
<gene>
    <name evidence="3" type="ORF">L207DRAFT_499293</name>
</gene>
<dbReference type="STRING" id="1149755.A0A2J6R3C8"/>
<evidence type="ECO:0000259" key="2">
    <source>
        <dbReference type="Pfam" id="PF01408"/>
    </source>
</evidence>
<evidence type="ECO:0000313" key="4">
    <source>
        <dbReference type="Proteomes" id="UP000235786"/>
    </source>
</evidence>